<evidence type="ECO:0000313" key="3">
    <source>
        <dbReference type="Proteomes" id="UP000663856"/>
    </source>
</evidence>
<dbReference type="EMBL" id="CAJNRF010014283">
    <property type="protein sequence ID" value="CAF2156131.1"/>
    <property type="molecule type" value="Genomic_DNA"/>
</dbReference>
<name>A0A816Y4N4_9BILA</name>
<comment type="caution">
    <text evidence="2">The sequence shown here is derived from an EMBL/GenBank/DDBJ whole genome shotgun (WGS) entry which is preliminary data.</text>
</comment>
<evidence type="ECO:0000259" key="1">
    <source>
        <dbReference type="PROSITE" id="PS50181"/>
    </source>
</evidence>
<accession>A0A816Y4N4</accession>
<reference evidence="2" key="1">
    <citation type="submission" date="2021-02" db="EMBL/GenBank/DDBJ databases">
        <authorList>
            <person name="Nowell W R."/>
        </authorList>
    </citation>
    <scope>NUCLEOTIDE SEQUENCE</scope>
</reference>
<feature type="domain" description="F-box" evidence="1">
    <location>
        <begin position="5"/>
        <end position="52"/>
    </location>
</feature>
<proteinExistence type="predicted"/>
<sequence length="345" mass="40148">MNRSSIHLLDLPDEILLIILKKLNNIDVLYSLLDINNGRLNILAQENTFINTVKFITIDDMCLIDRFCSDILPRIHQNVKCFIIDPVFMERILLATTYPNLNKLEIFHFQQQIVLNYFTGRNRVLDGTCVQRDILDYMPQLHSFTFYIGTYVNTIGLSYKLSNEDIRRTLTNIGQQHATSIVNYVSTDKAACSIFSLPFAFDYLEHLGNVFPNIVFSYVTYLLVEDDDPFKHEFFIRIARSFPLLKYLRIFNIESAVLCDLMTFESGNSGSHSIVEYSDLTSLDVRYGHRDYVEQFLNETKTYAPCLTELGVVDIHLKTVTKNFTRDETRHNCVKIISDYLLWDH</sequence>
<gene>
    <name evidence="2" type="ORF">WKI299_LOCUS31332</name>
</gene>
<organism evidence="2 3">
    <name type="scientific">Rotaria magnacalcarata</name>
    <dbReference type="NCBI Taxonomy" id="392030"/>
    <lineage>
        <taxon>Eukaryota</taxon>
        <taxon>Metazoa</taxon>
        <taxon>Spiralia</taxon>
        <taxon>Gnathifera</taxon>
        <taxon>Rotifera</taxon>
        <taxon>Eurotatoria</taxon>
        <taxon>Bdelloidea</taxon>
        <taxon>Philodinida</taxon>
        <taxon>Philodinidae</taxon>
        <taxon>Rotaria</taxon>
    </lineage>
</organism>
<dbReference type="PROSITE" id="PS50181">
    <property type="entry name" value="FBOX"/>
    <property type="match status" value="1"/>
</dbReference>
<dbReference type="InterPro" id="IPR001810">
    <property type="entry name" value="F-box_dom"/>
</dbReference>
<dbReference type="Proteomes" id="UP000663856">
    <property type="component" value="Unassembled WGS sequence"/>
</dbReference>
<evidence type="ECO:0000313" key="2">
    <source>
        <dbReference type="EMBL" id="CAF2156131.1"/>
    </source>
</evidence>
<protein>
    <recommendedName>
        <fullName evidence="1">F-box domain-containing protein</fullName>
    </recommendedName>
</protein>
<dbReference type="AlphaFoldDB" id="A0A816Y4N4"/>